<name>A0A3M0JZV3_HIRRU</name>
<accession>A0A3M0JZV3</accession>
<dbReference type="Proteomes" id="UP000269221">
    <property type="component" value="Unassembled WGS sequence"/>
</dbReference>
<dbReference type="EMBL" id="QRBI01000125">
    <property type="protein sequence ID" value="RMC04460.1"/>
    <property type="molecule type" value="Genomic_DNA"/>
</dbReference>
<proteinExistence type="predicted"/>
<comment type="caution">
    <text evidence="1">The sequence shown here is derived from an EMBL/GenBank/DDBJ whole genome shotgun (WGS) entry which is preliminary data.</text>
</comment>
<dbReference type="AlphaFoldDB" id="A0A3M0JZV3"/>
<sequence length="133" mass="14682">MGSSASRGSFSQPAFGKGTVVPHLIKLGRINGRPLNLTVHVARRVSDSQLPDLYNTTLSPALFILGPIEFNTFINDIKHQKKHDQQVEGGDSVLSLYSGETPPGVLDPALRLLNKKPVDLLEQVWRRATKMIR</sequence>
<evidence type="ECO:0000313" key="2">
    <source>
        <dbReference type="Proteomes" id="UP000269221"/>
    </source>
</evidence>
<dbReference type="OrthoDB" id="276744at2759"/>
<keyword evidence="2" id="KW-1185">Reference proteome</keyword>
<reference evidence="1 2" key="1">
    <citation type="submission" date="2018-07" db="EMBL/GenBank/DDBJ databases">
        <title>A high quality draft genome assembly of the barn swallow (H. rustica rustica).</title>
        <authorList>
            <person name="Formenti G."/>
            <person name="Chiara M."/>
            <person name="Poveda L."/>
            <person name="Francoijs K.-J."/>
            <person name="Bonisoli-Alquati A."/>
            <person name="Canova L."/>
            <person name="Gianfranceschi L."/>
            <person name="Horner D.S."/>
            <person name="Saino N."/>
        </authorList>
    </citation>
    <scope>NUCLEOTIDE SEQUENCE [LARGE SCALE GENOMIC DNA]</scope>
    <source>
        <strain evidence="1">Chelidonia</strain>
        <tissue evidence="1">Blood</tissue>
    </source>
</reference>
<gene>
    <name evidence="1" type="ORF">DUI87_18904</name>
</gene>
<protein>
    <submittedName>
        <fullName evidence="1">Uncharacterized protein</fullName>
    </submittedName>
</protein>
<organism evidence="1 2">
    <name type="scientific">Hirundo rustica rustica</name>
    <dbReference type="NCBI Taxonomy" id="333673"/>
    <lineage>
        <taxon>Eukaryota</taxon>
        <taxon>Metazoa</taxon>
        <taxon>Chordata</taxon>
        <taxon>Craniata</taxon>
        <taxon>Vertebrata</taxon>
        <taxon>Euteleostomi</taxon>
        <taxon>Archelosauria</taxon>
        <taxon>Archosauria</taxon>
        <taxon>Dinosauria</taxon>
        <taxon>Saurischia</taxon>
        <taxon>Theropoda</taxon>
        <taxon>Coelurosauria</taxon>
        <taxon>Aves</taxon>
        <taxon>Neognathae</taxon>
        <taxon>Neoaves</taxon>
        <taxon>Telluraves</taxon>
        <taxon>Australaves</taxon>
        <taxon>Passeriformes</taxon>
        <taxon>Sylvioidea</taxon>
        <taxon>Hirundinidae</taxon>
        <taxon>Hirundo</taxon>
    </lineage>
</organism>
<evidence type="ECO:0000313" key="1">
    <source>
        <dbReference type="EMBL" id="RMC04460.1"/>
    </source>
</evidence>